<dbReference type="Proteomes" id="UP000242875">
    <property type="component" value="Unassembled WGS sequence"/>
</dbReference>
<organism evidence="4 5">
    <name type="scientific">Bifiguratus adelaidae</name>
    <dbReference type="NCBI Taxonomy" id="1938954"/>
    <lineage>
        <taxon>Eukaryota</taxon>
        <taxon>Fungi</taxon>
        <taxon>Fungi incertae sedis</taxon>
        <taxon>Mucoromycota</taxon>
        <taxon>Mucoromycotina</taxon>
        <taxon>Endogonomycetes</taxon>
        <taxon>Endogonales</taxon>
        <taxon>Endogonales incertae sedis</taxon>
        <taxon>Bifiguratus</taxon>
    </lineage>
</organism>
<protein>
    <recommendedName>
        <fullName evidence="3">Spc7 kinetochore protein domain-containing protein</fullName>
    </recommendedName>
</protein>
<dbReference type="InterPro" id="IPR033338">
    <property type="entry name" value="Spc105/Spc7"/>
</dbReference>
<evidence type="ECO:0000256" key="1">
    <source>
        <dbReference type="SAM" id="Coils"/>
    </source>
</evidence>
<sequence length="761" mass="87288">MQALRKSPRKSPNQRHSFENKENEPTAVNKKRRRSTPVKENKPRKSLNRRVSFATTAHIRLFEQDEQEWPPSPPVMKPRHVQDLSSEHASSDEERERDEEDDMDMTAPVGGIREYKVDELDALKQKREKALGEQGKDESRDEDAADKGEKVVGRGEVESDDEVALEERDATMDLTQVVGGIISTESGRSSNTIQEAVQAPEQQHSEFGQWADEDNTTTVVDMDVTQTSGGIIQAFPPNALEHTGTAAFRYEFTAEVTENNTNYTGNDTFTENVTYTDILTEVLPNVQPSHNTPNISMKDFLEMVGITFMEGQTFSKRRETIAKRNFEKRVTIVDFATCAAANLPQLELYQFCCQELSRYIDDGKVAVKITEEKASNENPRFFKEYMEGTQTLKDLHKQRFSVIKFHSWLSAKENWYDWRNKLVNDLNEGLRKNLEQLQQDEARLERYAKHMSIMLPEMQTYHAELKNRFMRAQDREKQLARCDTEQMKGLEAAIEEQKEQLTRFHKRADALNEKEQNLYAQLAELERRKADICDAMETAQAQVEASKCVTAKDLSYVKADLKRIEDMHNLKIRKLSPDALDFVLDGGIDIKIDLNKVKDTEEHQIAVKTLPNSQVEHAAFVDTLGDHAGHGSIPRMLFNMSIYWHKLKLLHDDVRQIRIKYPTVINTTPTDGGDKKSSSPFILSITSTLFHFDKECKLFVRVHVPNEQIKAWPNIQHCKIDTGIVYGQANQQAIDRIVRDTVRAGGYHVLQRVCDHLMSQL</sequence>
<gene>
    <name evidence="4" type="ORF">BZG36_02996</name>
</gene>
<dbReference type="GO" id="GO:1990758">
    <property type="term" value="P:mitotic sister chromatid biorientation"/>
    <property type="evidence" value="ECO:0007669"/>
    <property type="project" value="TreeGrafter"/>
</dbReference>
<feature type="domain" description="Spc7 kinetochore protein" evidence="3">
    <location>
        <begin position="282"/>
        <end position="593"/>
    </location>
</feature>
<feature type="compositionally biased region" description="Acidic residues" evidence="2">
    <location>
        <begin position="95"/>
        <end position="104"/>
    </location>
</feature>
<dbReference type="InterPro" id="IPR040850">
    <property type="entry name" value="Knl1_RWD_C"/>
</dbReference>
<reference evidence="4 5" key="1">
    <citation type="journal article" date="2017" name="Mycologia">
        <title>Bifiguratus adelaidae, gen. et sp. nov., a new member of Mucoromycotina in endophytic and soil-dwelling habitats.</title>
        <authorList>
            <person name="Torres-Cruz T.J."/>
            <person name="Billingsley Tobias T.L."/>
            <person name="Almatruk M."/>
            <person name="Hesse C."/>
            <person name="Kuske C.R."/>
            <person name="Desiro A."/>
            <person name="Benucci G.M."/>
            <person name="Bonito G."/>
            <person name="Stajich J.E."/>
            <person name="Dunlap C."/>
            <person name="Arnold A.E."/>
            <person name="Porras-Alfaro A."/>
        </authorList>
    </citation>
    <scope>NUCLEOTIDE SEQUENCE [LARGE SCALE GENOMIC DNA]</scope>
    <source>
        <strain evidence="4 5">AZ0501</strain>
    </source>
</reference>
<feature type="compositionally biased region" description="Basic and acidic residues" evidence="2">
    <location>
        <begin position="80"/>
        <end position="94"/>
    </location>
</feature>
<evidence type="ECO:0000313" key="5">
    <source>
        <dbReference type="Proteomes" id="UP000242875"/>
    </source>
</evidence>
<comment type="caution">
    <text evidence="4">The sequence shown here is derived from an EMBL/GenBank/DDBJ whole genome shotgun (WGS) entry which is preliminary data.</text>
</comment>
<dbReference type="Pfam" id="PF08317">
    <property type="entry name" value="Spc7"/>
    <property type="match status" value="1"/>
</dbReference>
<evidence type="ECO:0000313" key="4">
    <source>
        <dbReference type="EMBL" id="OZJ03354.1"/>
    </source>
</evidence>
<dbReference type="PANTHER" id="PTHR28260:SF1">
    <property type="entry name" value="SPINDLE POLE BODY COMPONENT SPC105"/>
    <property type="match status" value="1"/>
</dbReference>
<feature type="compositionally biased region" description="Basic and acidic residues" evidence="2">
    <location>
        <begin position="113"/>
        <end position="139"/>
    </location>
</feature>
<name>A0A261XYN3_9FUNG</name>
<dbReference type="Pfam" id="PF15402">
    <property type="entry name" value="MELT_2"/>
    <property type="match status" value="3"/>
</dbReference>
<evidence type="ECO:0000259" key="3">
    <source>
        <dbReference type="SMART" id="SM00787"/>
    </source>
</evidence>
<keyword evidence="5" id="KW-1185">Reference proteome</keyword>
<keyword evidence="1" id="KW-0175">Coiled coil</keyword>
<dbReference type="GO" id="GO:0034501">
    <property type="term" value="P:protein localization to kinetochore"/>
    <property type="evidence" value="ECO:0007669"/>
    <property type="project" value="TreeGrafter"/>
</dbReference>
<dbReference type="GO" id="GO:0000776">
    <property type="term" value="C:kinetochore"/>
    <property type="evidence" value="ECO:0007669"/>
    <property type="project" value="TreeGrafter"/>
</dbReference>
<dbReference type="Pfam" id="PF18210">
    <property type="entry name" value="Knl1_RWD_C"/>
    <property type="match status" value="1"/>
</dbReference>
<dbReference type="PANTHER" id="PTHR28260">
    <property type="entry name" value="SPINDLE POLE BODY COMPONENT SPC105"/>
    <property type="match status" value="1"/>
</dbReference>
<feature type="coiled-coil region" evidence="1">
    <location>
        <begin position="420"/>
        <end position="447"/>
    </location>
</feature>
<feature type="coiled-coil region" evidence="1">
    <location>
        <begin position="480"/>
        <end position="542"/>
    </location>
</feature>
<evidence type="ECO:0000256" key="2">
    <source>
        <dbReference type="SAM" id="MobiDB-lite"/>
    </source>
</evidence>
<accession>A0A261XYN3</accession>
<dbReference type="GO" id="GO:0007094">
    <property type="term" value="P:mitotic spindle assembly checkpoint signaling"/>
    <property type="evidence" value="ECO:0007669"/>
    <property type="project" value="TreeGrafter"/>
</dbReference>
<dbReference type="AlphaFoldDB" id="A0A261XYN3"/>
<feature type="compositionally biased region" description="Basic and acidic residues" evidence="2">
    <location>
        <begin position="145"/>
        <end position="157"/>
    </location>
</feature>
<proteinExistence type="predicted"/>
<dbReference type="OrthoDB" id="5592879at2759"/>
<feature type="region of interest" description="Disordered" evidence="2">
    <location>
        <begin position="1"/>
        <end position="162"/>
    </location>
</feature>
<dbReference type="InterPro" id="IPR013253">
    <property type="entry name" value="Spc7_domain"/>
</dbReference>
<dbReference type="SMART" id="SM00787">
    <property type="entry name" value="Spc7"/>
    <property type="match status" value="1"/>
</dbReference>
<feature type="compositionally biased region" description="Basic residues" evidence="2">
    <location>
        <begin position="1"/>
        <end position="13"/>
    </location>
</feature>
<dbReference type="EMBL" id="MVBO01000089">
    <property type="protein sequence ID" value="OZJ03354.1"/>
    <property type="molecule type" value="Genomic_DNA"/>
</dbReference>